<dbReference type="Proteomes" id="UP000604046">
    <property type="component" value="Unassembled WGS sequence"/>
</dbReference>
<protein>
    <submittedName>
        <fullName evidence="1">Uncharacterized protein</fullName>
    </submittedName>
</protein>
<reference evidence="1" key="1">
    <citation type="submission" date="2021-02" db="EMBL/GenBank/DDBJ databases">
        <authorList>
            <person name="Dougan E. K."/>
            <person name="Rhodes N."/>
            <person name="Thang M."/>
            <person name="Chan C."/>
        </authorList>
    </citation>
    <scope>NUCLEOTIDE SEQUENCE</scope>
</reference>
<keyword evidence="2" id="KW-1185">Reference proteome</keyword>
<sequence>MASGSPSTGFGLFFKAWKLYVQNRQERETDAILKLQAENQALRVAMHNIVEGGFQSDVVFGITADMIEELYYRDFHRIPPTPSFFTKADVKVVKKALIYDEFVEHVIIEDFTAYCLKRVHSALGFPIQVLWWRKSTKELLALQLNFAIDEDREILDLTLEQLQEQVWDEWDDMLIEDGFDPESSEMLFRTFPQGYIGNYTGPRDISRYEVFDEDTNLQSRAEFRACFEMFFR</sequence>
<comment type="caution">
    <text evidence="1">The sequence shown here is derived from an EMBL/GenBank/DDBJ whole genome shotgun (WGS) entry which is preliminary data.</text>
</comment>
<evidence type="ECO:0000313" key="2">
    <source>
        <dbReference type="Proteomes" id="UP000604046"/>
    </source>
</evidence>
<accession>A0A812KQF6</accession>
<evidence type="ECO:0000313" key="1">
    <source>
        <dbReference type="EMBL" id="CAE7234256.1"/>
    </source>
</evidence>
<dbReference type="AlphaFoldDB" id="A0A812KQF6"/>
<gene>
    <name evidence="1" type="ORF">SNAT2548_LOCUS9862</name>
</gene>
<proteinExistence type="predicted"/>
<organism evidence="1 2">
    <name type="scientific">Symbiodinium natans</name>
    <dbReference type="NCBI Taxonomy" id="878477"/>
    <lineage>
        <taxon>Eukaryota</taxon>
        <taxon>Sar</taxon>
        <taxon>Alveolata</taxon>
        <taxon>Dinophyceae</taxon>
        <taxon>Suessiales</taxon>
        <taxon>Symbiodiniaceae</taxon>
        <taxon>Symbiodinium</taxon>
    </lineage>
</organism>
<dbReference type="EMBL" id="CAJNDS010000791">
    <property type="protein sequence ID" value="CAE7234256.1"/>
    <property type="molecule type" value="Genomic_DNA"/>
</dbReference>
<name>A0A812KQF6_9DINO</name>